<evidence type="ECO:0000256" key="1">
    <source>
        <dbReference type="SAM" id="Phobius"/>
    </source>
</evidence>
<protein>
    <submittedName>
        <fullName evidence="2">Uncharacterized protein</fullName>
    </submittedName>
</protein>
<feature type="transmembrane region" description="Helical" evidence="1">
    <location>
        <begin position="118"/>
        <end position="137"/>
    </location>
</feature>
<feature type="transmembrane region" description="Helical" evidence="1">
    <location>
        <begin position="91"/>
        <end position="112"/>
    </location>
</feature>
<dbReference type="SUPFAM" id="SSF158560">
    <property type="entry name" value="BH3980-like"/>
    <property type="match status" value="1"/>
</dbReference>
<evidence type="ECO:0000313" key="3">
    <source>
        <dbReference type="Proteomes" id="UP001055911"/>
    </source>
</evidence>
<dbReference type="EMBL" id="CP097119">
    <property type="protein sequence ID" value="USS89198.1"/>
    <property type="molecule type" value="Genomic_DNA"/>
</dbReference>
<feature type="transmembrane region" description="Helical" evidence="1">
    <location>
        <begin position="188"/>
        <end position="207"/>
    </location>
</feature>
<keyword evidence="1" id="KW-1133">Transmembrane helix</keyword>
<keyword evidence="3" id="KW-1185">Reference proteome</keyword>
<evidence type="ECO:0000313" key="2">
    <source>
        <dbReference type="EMBL" id="USS89198.1"/>
    </source>
</evidence>
<keyword evidence="1" id="KW-0812">Transmembrane</keyword>
<dbReference type="AlphaFoldDB" id="A0A9Q9E344"/>
<sequence length="217" mass="25341">MKYNQLSQQNANLQAKLDKSHQRYYQSLLFYVRFFSLFVHETEIESELLGILYRLLDGQKQGKSGQATFQMNPKILAYQLTQAQKLKPKSLLHFLCVVTFWLVIALCVPVLLIPHLQLNVGSLLLAVAYIWGFGWLVTRPFMMRFFLRLPTWATIVLTVLLWLILFYPLILFPIISPTTTDPIGFSRLIRFVVLALIIILILGVYLYREKHQTHKKE</sequence>
<dbReference type="Proteomes" id="UP001055911">
    <property type="component" value="Chromosome"/>
</dbReference>
<keyword evidence="1" id="KW-0472">Membrane</keyword>
<proteinExistence type="predicted"/>
<organism evidence="2 3">
    <name type="scientific">Fructilactobacillus cliffordii</name>
    <dbReference type="NCBI Taxonomy" id="2940299"/>
    <lineage>
        <taxon>Bacteria</taxon>
        <taxon>Bacillati</taxon>
        <taxon>Bacillota</taxon>
        <taxon>Bacilli</taxon>
        <taxon>Lactobacillales</taxon>
        <taxon>Lactobacillaceae</taxon>
        <taxon>Fructilactobacillus</taxon>
    </lineage>
</organism>
<dbReference type="RefSeq" id="WP_252766716.1">
    <property type="nucleotide sequence ID" value="NZ_CP097119.1"/>
</dbReference>
<accession>A0A9Q9E344</accession>
<gene>
    <name evidence="2" type="ORF">M3M40_06930</name>
</gene>
<reference evidence="2" key="1">
    <citation type="submission" date="2022-05" db="EMBL/GenBank/DDBJ databases">
        <authorList>
            <person name="Oliphant S.A."/>
            <person name="Watson-Haigh N.S."/>
            <person name="Sumby K.M."/>
            <person name="Gardner J.M."/>
            <person name="Jiranek V."/>
        </authorList>
    </citation>
    <scope>NUCLEOTIDE SEQUENCE</scope>
    <source>
        <strain evidence="2">KI4_B1</strain>
    </source>
</reference>
<feature type="transmembrane region" description="Helical" evidence="1">
    <location>
        <begin position="149"/>
        <end position="176"/>
    </location>
</feature>
<name>A0A9Q9E344_9LACO</name>